<sequence>MEHVLNNQHIPENKALIDAAFGTDSTLDIKKVEKTVQDLKTGTIHVKLQTAPGTSLGFTKYDDTVNPMVPENIQFTKKFHAQKTSDEARSGTLIHEATHFLSNTGDYVDANRQMIPGNDPQTSKDTGYATGVEPKRTPDALAKDTHWKTLLNGRITAAGNTIFPTKELHNNAESYAQFATIVHSAVSDHQAGIGLATGKRPGPGSTSANQNTGTIPSAPPPPSSRKIVTPRKAAAKNAPVPKSNGPSNNPPQGPASKKQKSAVP</sequence>
<feature type="region of interest" description="Disordered" evidence="1">
    <location>
        <begin position="116"/>
        <end position="137"/>
    </location>
</feature>
<reference evidence="2" key="1">
    <citation type="submission" date="2020-11" db="EMBL/GenBank/DDBJ databases">
        <authorList>
            <consortium name="DOE Joint Genome Institute"/>
            <person name="Ahrendt S."/>
            <person name="Riley R."/>
            <person name="Andreopoulos W."/>
            <person name="LaButti K."/>
            <person name="Pangilinan J."/>
            <person name="Ruiz-duenas F.J."/>
            <person name="Barrasa J.M."/>
            <person name="Sanchez-Garcia M."/>
            <person name="Camarero S."/>
            <person name="Miyauchi S."/>
            <person name="Serrano A."/>
            <person name="Linde D."/>
            <person name="Babiker R."/>
            <person name="Drula E."/>
            <person name="Ayuso-Fernandez I."/>
            <person name="Pacheco R."/>
            <person name="Padilla G."/>
            <person name="Ferreira P."/>
            <person name="Barriuso J."/>
            <person name="Kellner H."/>
            <person name="Castanera R."/>
            <person name="Alfaro M."/>
            <person name="Ramirez L."/>
            <person name="Pisabarro A.G."/>
            <person name="Kuo A."/>
            <person name="Tritt A."/>
            <person name="Lipzen A."/>
            <person name="He G."/>
            <person name="Yan M."/>
            <person name="Ng V."/>
            <person name="Cullen D."/>
            <person name="Martin F."/>
            <person name="Rosso M.-N."/>
            <person name="Henrissat B."/>
            <person name="Hibbett D."/>
            <person name="Martinez A.T."/>
            <person name="Grigoriev I.V."/>
        </authorList>
    </citation>
    <scope>NUCLEOTIDE SEQUENCE</scope>
    <source>
        <strain evidence="2">AH 44721</strain>
    </source>
</reference>
<dbReference type="Gene3D" id="3.40.390.10">
    <property type="entry name" value="Collagenase (Catalytic Domain)"/>
    <property type="match status" value="1"/>
</dbReference>
<feature type="region of interest" description="Disordered" evidence="1">
    <location>
        <begin position="193"/>
        <end position="264"/>
    </location>
</feature>
<gene>
    <name evidence="2" type="ORF">CPB84DRAFT_1754747</name>
</gene>
<dbReference type="GO" id="GO:0008237">
    <property type="term" value="F:metallopeptidase activity"/>
    <property type="evidence" value="ECO:0007669"/>
    <property type="project" value="InterPro"/>
</dbReference>
<accession>A0A9P5TFZ5</accession>
<dbReference type="InterPro" id="IPR024079">
    <property type="entry name" value="MetalloPept_cat_dom_sf"/>
</dbReference>
<organism evidence="2 3">
    <name type="scientific">Gymnopilus junonius</name>
    <name type="common">Spectacular rustgill mushroom</name>
    <name type="synonym">Gymnopilus spectabilis subsp. junonius</name>
    <dbReference type="NCBI Taxonomy" id="109634"/>
    <lineage>
        <taxon>Eukaryota</taxon>
        <taxon>Fungi</taxon>
        <taxon>Dikarya</taxon>
        <taxon>Basidiomycota</taxon>
        <taxon>Agaricomycotina</taxon>
        <taxon>Agaricomycetes</taxon>
        <taxon>Agaricomycetidae</taxon>
        <taxon>Agaricales</taxon>
        <taxon>Agaricineae</taxon>
        <taxon>Hymenogastraceae</taxon>
        <taxon>Gymnopilus</taxon>
    </lineage>
</organism>
<name>A0A9P5TFZ5_GYMJU</name>
<dbReference type="AlphaFoldDB" id="A0A9P5TFZ5"/>
<dbReference type="EMBL" id="JADNYJ010000392">
    <property type="protein sequence ID" value="KAF8869919.1"/>
    <property type="molecule type" value="Genomic_DNA"/>
</dbReference>
<evidence type="ECO:0000256" key="1">
    <source>
        <dbReference type="SAM" id="MobiDB-lite"/>
    </source>
</evidence>
<proteinExistence type="predicted"/>
<evidence type="ECO:0000313" key="3">
    <source>
        <dbReference type="Proteomes" id="UP000724874"/>
    </source>
</evidence>
<evidence type="ECO:0008006" key="4">
    <source>
        <dbReference type="Google" id="ProtNLM"/>
    </source>
</evidence>
<dbReference type="Proteomes" id="UP000724874">
    <property type="component" value="Unassembled WGS sequence"/>
</dbReference>
<comment type="caution">
    <text evidence="2">The sequence shown here is derived from an EMBL/GenBank/DDBJ whole genome shotgun (WGS) entry which is preliminary data.</text>
</comment>
<protein>
    <recommendedName>
        <fullName evidence="4">Lysine-specific metallo-endopeptidase domain-containing protein</fullName>
    </recommendedName>
</protein>
<feature type="compositionally biased region" description="Polar residues" evidence="1">
    <location>
        <begin position="204"/>
        <end position="215"/>
    </location>
</feature>
<dbReference type="OrthoDB" id="3067737at2759"/>
<keyword evidence="3" id="KW-1185">Reference proteome</keyword>
<evidence type="ECO:0000313" key="2">
    <source>
        <dbReference type="EMBL" id="KAF8869919.1"/>
    </source>
</evidence>